<reference evidence="3" key="1">
    <citation type="journal article" date="2023" name="Commun. Biol.">
        <title>Genome analysis of Parmales, the sister group of diatoms, reveals the evolutionary specialization of diatoms from phago-mixotrophs to photoautotrophs.</title>
        <authorList>
            <person name="Ban H."/>
            <person name="Sato S."/>
            <person name="Yoshikawa S."/>
            <person name="Yamada K."/>
            <person name="Nakamura Y."/>
            <person name="Ichinomiya M."/>
            <person name="Sato N."/>
            <person name="Blanc-Mathieu R."/>
            <person name="Endo H."/>
            <person name="Kuwata A."/>
            <person name="Ogata H."/>
        </authorList>
    </citation>
    <scope>NUCLEOTIDE SEQUENCE [LARGE SCALE GENOMIC DNA]</scope>
    <source>
        <strain evidence="3">NIES 3701</strain>
    </source>
</reference>
<dbReference type="InterPro" id="IPR036865">
    <property type="entry name" value="CRAL-TRIO_dom_sf"/>
</dbReference>
<evidence type="ECO:0000313" key="3">
    <source>
        <dbReference type="Proteomes" id="UP001165085"/>
    </source>
</evidence>
<evidence type="ECO:0000259" key="1">
    <source>
        <dbReference type="PROSITE" id="PS50191"/>
    </source>
</evidence>
<keyword evidence="3" id="KW-1185">Reference proteome</keyword>
<dbReference type="SUPFAM" id="SSF52087">
    <property type="entry name" value="CRAL/TRIO domain"/>
    <property type="match status" value="1"/>
</dbReference>
<dbReference type="PROSITE" id="PS50191">
    <property type="entry name" value="CRAL_TRIO"/>
    <property type="match status" value="1"/>
</dbReference>
<dbReference type="InterPro" id="IPR001251">
    <property type="entry name" value="CRAL-TRIO_dom"/>
</dbReference>
<sequence>MANSSIRVLKAGVSLIGLPLVLDSIYQRRVEGLREYQLRVPILHKQTKTGQRAAVEPTPRHPLLSKKNIHFNVMKEYYPMYIAGRTRKGDMVYYEEMGGIDMPKLQLKGVTVASLLDHYEASTIFAFEVLQPEEGAQMLSVFDAEGCSFKELKGDAMKFMKTASSKMQANYADRNCGVMIINTPSWIARGWKALVKMRLFSKDTLEKTKVYSKEETFKGLLEKVAEEEIPVKYGGKLCFRGGIGGEDNCRKWSTDEVRLRKWVLKQPQNANQVPI</sequence>
<gene>
    <name evidence="2" type="ORF">TrST_g4048</name>
</gene>
<name>A0A9W7BMJ9_9STRA</name>
<evidence type="ECO:0000313" key="2">
    <source>
        <dbReference type="EMBL" id="GMH94016.1"/>
    </source>
</evidence>
<dbReference type="Gene3D" id="3.40.525.10">
    <property type="entry name" value="CRAL-TRIO lipid binding domain"/>
    <property type="match status" value="1"/>
</dbReference>
<organism evidence="2 3">
    <name type="scientific">Triparma strigata</name>
    <dbReference type="NCBI Taxonomy" id="1606541"/>
    <lineage>
        <taxon>Eukaryota</taxon>
        <taxon>Sar</taxon>
        <taxon>Stramenopiles</taxon>
        <taxon>Ochrophyta</taxon>
        <taxon>Bolidophyceae</taxon>
        <taxon>Parmales</taxon>
        <taxon>Triparmaceae</taxon>
        <taxon>Triparma</taxon>
    </lineage>
</organism>
<dbReference type="PANTHER" id="PTHR45657">
    <property type="entry name" value="CRAL-TRIO DOMAIN-CONTAINING PROTEIN YKL091C-RELATED"/>
    <property type="match status" value="1"/>
</dbReference>
<comment type="caution">
    <text evidence="2">The sequence shown here is derived from an EMBL/GenBank/DDBJ whole genome shotgun (WGS) entry which is preliminary data.</text>
</comment>
<dbReference type="PANTHER" id="PTHR45657:SF1">
    <property type="entry name" value="CRAL-TRIO DOMAIN-CONTAINING PROTEIN YKL091C-RELATED"/>
    <property type="match status" value="1"/>
</dbReference>
<dbReference type="AlphaFoldDB" id="A0A9W7BMJ9"/>
<proteinExistence type="predicted"/>
<dbReference type="OrthoDB" id="4418812at2759"/>
<feature type="domain" description="CRAL-TRIO" evidence="1">
    <location>
        <begin position="70"/>
        <end position="241"/>
    </location>
</feature>
<dbReference type="CDD" id="cd00170">
    <property type="entry name" value="SEC14"/>
    <property type="match status" value="1"/>
</dbReference>
<accession>A0A9W7BMJ9</accession>
<dbReference type="EMBL" id="BRXY01000426">
    <property type="protein sequence ID" value="GMH94016.1"/>
    <property type="molecule type" value="Genomic_DNA"/>
</dbReference>
<protein>
    <recommendedName>
        <fullName evidence="1">CRAL-TRIO domain-containing protein</fullName>
    </recommendedName>
</protein>
<dbReference type="InterPro" id="IPR051026">
    <property type="entry name" value="PI/PC_transfer"/>
</dbReference>
<dbReference type="Proteomes" id="UP001165085">
    <property type="component" value="Unassembled WGS sequence"/>
</dbReference>
<dbReference type="Pfam" id="PF00650">
    <property type="entry name" value="CRAL_TRIO"/>
    <property type="match status" value="1"/>
</dbReference>
<dbReference type="SMART" id="SM00516">
    <property type="entry name" value="SEC14"/>
    <property type="match status" value="1"/>
</dbReference>